<organism evidence="2 3">
    <name type="scientific">Candidatus Marsarchaeota G1 archaeon OSP_B</name>
    <dbReference type="NCBI Taxonomy" id="1978153"/>
    <lineage>
        <taxon>Archaea</taxon>
        <taxon>Candidatus Marsarchaeota</taxon>
        <taxon>Candidatus Marsarchaeota group 1</taxon>
    </lineage>
</organism>
<sequence>MSLEMEKEQQRAIQIFDETLKFFDGDELRARVFLEKYALRDLDGNVVEKLPTEMWRRVAREIASVEPSEKRRSGKRSSTGFF</sequence>
<feature type="non-terminal residue" evidence="2">
    <location>
        <position position="82"/>
    </location>
</feature>
<evidence type="ECO:0000313" key="3">
    <source>
        <dbReference type="Proteomes" id="UP000240838"/>
    </source>
</evidence>
<name>A0A2R6B9S5_9ARCH</name>
<reference evidence="2 3" key="1">
    <citation type="submission" date="2017-04" db="EMBL/GenBank/DDBJ databases">
        <title>Novel microbial lineages endemic to geothermal iron-oxide mats fill important gaps in the evolutionary history of Archaea.</title>
        <authorList>
            <person name="Jay Z.J."/>
            <person name="Beam J.P."/>
            <person name="Dlakic M."/>
            <person name="Rusch D.B."/>
            <person name="Kozubal M.A."/>
            <person name="Inskeep W.P."/>
        </authorList>
    </citation>
    <scope>NUCLEOTIDE SEQUENCE [LARGE SCALE GENOMIC DNA]</scope>
    <source>
        <strain evidence="2">OSP_B</strain>
    </source>
</reference>
<evidence type="ECO:0000313" key="2">
    <source>
        <dbReference type="EMBL" id="PSN95361.1"/>
    </source>
</evidence>
<dbReference type="Proteomes" id="UP000240838">
    <property type="component" value="Unassembled WGS sequence"/>
</dbReference>
<dbReference type="EMBL" id="NEXA01000025">
    <property type="protein sequence ID" value="PSN95361.1"/>
    <property type="molecule type" value="Genomic_DNA"/>
</dbReference>
<protein>
    <recommendedName>
        <fullName evidence="1">Ribonucleotide reductase large subunit N-terminal domain-containing protein</fullName>
    </recommendedName>
</protein>
<dbReference type="GO" id="GO:0004748">
    <property type="term" value="F:ribonucleoside-diphosphate reductase activity, thioredoxin disulfide as acceptor"/>
    <property type="evidence" value="ECO:0007669"/>
    <property type="project" value="InterPro"/>
</dbReference>
<evidence type="ECO:0000259" key="1">
    <source>
        <dbReference type="Pfam" id="PF00317"/>
    </source>
</evidence>
<dbReference type="GO" id="GO:0005524">
    <property type="term" value="F:ATP binding"/>
    <property type="evidence" value="ECO:0007669"/>
    <property type="project" value="InterPro"/>
</dbReference>
<feature type="domain" description="Ribonucleotide reductase large subunit N-terminal" evidence="1">
    <location>
        <begin position="27"/>
        <end position="69"/>
    </location>
</feature>
<dbReference type="Pfam" id="PF00317">
    <property type="entry name" value="Ribonuc_red_lgN"/>
    <property type="match status" value="1"/>
</dbReference>
<accession>A0A2R6B9S5</accession>
<comment type="caution">
    <text evidence="2">The sequence shown here is derived from an EMBL/GenBank/DDBJ whole genome shotgun (WGS) entry which is preliminary data.</text>
</comment>
<gene>
    <name evidence="2" type="ORF">B9P99_01135</name>
</gene>
<dbReference type="GO" id="GO:0009263">
    <property type="term" value="P:deoxyribonucleotide biosynthetic process"/>
    <property type="evidence" value="ECO:0007669"/>
    <property type="project" value="InterPro"/>
</dbReference>
<proteinExistence type="predicted"/>
<dbReference type="Gene3D" id="3.20.70.20">
    <property type="match status" value="1"/>
</dbReference>
<dbReference type="AlphaFoldDB" id="A0A2R6B9S5"/>
<dbReference type="InterPro" id="IPR013509">
    <property type="entry name" value="RNR_lsu_N"/>
</dbReference>